<sequence length="119" mass="12734">MEIGNVFLRLPDTADMSEFSEPVVRIETVRFGNRGGRQISSSERTASALQERRAEIEAGIATAADIVRASMATAQEKDGWRVSSVEATFGLTVSAEAGVIITKASAEASLEVTMTIERA</sequence>
<evidence type="ECO:0000313" key="3">
    <source>
        <dbReference type="Proteomes" id="UP000199503"/>
    </source>
</evidence>
<protein>
    <recommendedName>
        <fullName evidence="1">Trypsin-co-occurring domain-containing protein</fullName>
    </recommendedName>
</protein>
<name>A0A1H9MQ92_9PSEU</name>
<dbReference type="InterPro" id="IPR045794">
    <property type="entry name" value="Trypco1"/>
</dbReference>
<dbReference type="STRING" id="65499.SAMN04488000_107135"/>
<accession>A0A1H9MQ92</accession>
<evidence type="ECO:0000259" key="1">
    <source>
        <dbReference type="Pfam" id="PF19493"/>
    </source>
</evidence>
<dbReference type="EMBL" id="FOFV01000007">
    <property type="protein sequence ID" value="SER25313.1"/>
    <property type="molecule type" value="Genomic_DNA"/>
</dbReference>
<keyword evidence="3" id="KW-1185">Reference proteome</keyword>
<feature type="domain" description="Trypsin-co-occurring" evidence="1">
    <location>
        <begin position="25"/>
        <end position="115"/>
    </location>
</feature>
<proteinExistence type="predicted"/>
<dbReference type="NCBIfam" id="NF041216">
    <property type="entry name" value="CU044_2847_fam"/>
    <property type="match status" value="1"/>
</dbReference>
<dbReference type="Proteomes" id="UP000199503">
    <property type="component" value="Unassembled WGS sequence"/>
</dbReference>
<organism evidence="2 3">
    <name type="scientific">Lentzea albida</name>
    <dbReference type="NCBI Taxonomy" id="65499"/>
    <lineage>
        <taxon>Bacteria</taxon>
        <taxon>Bacillati</taxon>
        <taxon>Actinomycetota</taxon>
        <taxon>Actinomycetes</taxon>
        <taxon>Pseudonocardiales</taxon>
        <taxon>Pseudonocardiaceae</taxon>
        <taxon>Lentzea</taxon>
    </lineage>
</organism>
<dbReference type="Pfam" id="PF19493">
    <property type="entry name" value="Trypco1"/>
    <property type="match status" value="1"/>
</dbReference>
<evidence type="ECO:0000313" key="2">
    <source>
        <dbReference type="EMBL" id="SER25313.1"/>
    </source>
</evidence>
<dbReference type="AlphaFoldDB" id="A0A1H9MQ92"/>
<gene>
    <name evidence="2" type="ORF">SAMN04488000_107135</name>
</gene>
<reference evidence="3" key="1">
    <citation type="submission" date="2016-10" db="EMBL/GenBank/DDBJ databases">
        <authorList>
            <person name="Varghese N."/>
            <person name="Submissions S."/>
        </authorList>
    </citation>
    <scope>NUCLEOTIDE SEQUENCE [LARGE SCALE GENOMIC DNA]</scope>
    <source>
        <strain evidence="3">DSM 44437</strain>
    </source>
</reference>